<dbReference type="SMART" id="SM00662">
    <property type="entry name" value="RPOLD"/>
    <property type="match status" value="1"/>
</dbReference>
<evidence type="ECO:0000256" key="8">
    <source>
        <dbReference type="ARBA" id="ARBA00032524"/>
    </source>
</evidence>
<keyword evidence="6 11" id="KW-0548">Nucleotidyltransferase</keyword>
<keyword evidence="4 11" id="KW-0240">DNA-directed RNA polymerase</keyword>
<dbReference type="NCBIfam" id="TIGR02027">
    <property type="entry name" value="rpoA"/>
    <property type="match status" value="1"/>
</dbReference>
<comment type="caution">
    <text evidence="13">The sequence shown here is derived from an EMBL/GenBank/DDBJ whole genome shotgun (WGS) entry which is preliminary data.</text>
</comment>
<evidence type="ECO:0000256" key="4">
    <source>
        <dbReference type="ARBA" id="ARBA00022478"/>
    </source>
</evidence>
<dbReference type="Pfam" id="PF01000">
    <property type="entry name" value="RNA_pol_A_bac"/>
    <property type="match status" value="1"/>
</dbReference>
<name>A0A7C3WR65_9BACT</name>
<evidence type="ECO:0000313" key="13">
    <source>
        <dbReference type="EMBL" id="HGB15056.1"/>
    </source>
</evidence>
<dbReference type="NCBIfam" id="NF003519">
    <property type="entry name" value="PRK05182.2-5"/>
    <property type="match status" value="1"/>
</dbReference>
<dbReference type="FunFam" id="2.170.120.12:FF:000001">
    <property type="entry name" value="DNA-directed RNA polymerase subunit alpha"/>
    <property type="match status" value="1"/>
</dbReference>
<dbReference type="Pfam" id="PF03118">
    <property type="entry name" value="RNA_pol_A_CTD"/>
    <property type="match status" value="1"/>
</dbReference>
<dbReference type="GO" id="GO:0000428">
    <property type="term" value="C:DNA-directed RNA polymerase complex"/>
    <property type="evidence" value="ECO:0007669"/>
    <property type="project" value="UniProtKB-KW"/>
</dbReference>
<evidence type="ECO:0000256" key="7">
    <source>
        <dbReference type="ARBA" id="ARBA00023163"/>
    </source>
</evidence>
<evidence type="ECO:0000256" key="11">
    <source>
        <dbReference type="HAMAP-Rule" id="MF_00059"/>
    </source>
</evidence>
<feature type="region of interest" description="Alpha C-terminal domain (alpha-CTD)" evidence="11">
    <location>
        <begin position="251"/>
        <end position="337"/>
    </location>
</feature>
<gene>
    <name evidence="11" type="primary">rpoA</name>
    <name evidence="13" type="ORF">ENV62_07470</name>
</gene>
<evidence type="ECO:0000256" key="6">
    <source>
        <dbReference type="ARBA" id="ARBA00022695"/>
    </source>
</evidence>
<reference evidence="13" key="1">
    <citation type="journal article" date="2020" name="mSystems">
        <title>Genome- and Community-Level Interaction Insights into Carbon Utilization and Element Cycling Functions of Hydrothermarchaeota in Hydrothermal Sediment.</title>
        <authorList>
            <person name="Zhou Z."/>
            <person name="Liu Y."/>
            <person name="Xu W."/>
            <person name="Pan J."/>
            <person name="Luo Z.H."/>
            <person name="Li M."/>
        </authorList>
    </citation>
    <scope>NUCLEOTIDE SEQUENCE [LARGE SCALE GENOMIC DNA]</scope>
    <source>
        <strain evidence="13">SpSt-776</strain>
    </source>
</reference>
<evidence type="ECO:0000256" key="5">
    <source>
        <dbReference type="ARBA" id="ARBA00022679"/>
    </source>
</evidence>
<feature type="domain" description="DNA-directed RNA polymerase RpoA/D/Rpb3-type" evidence="12">
    <location>
        <begin position="26"/>
        <end position="233"/>
    </location>
</feature>
<comment type="subunit">
    <text evidence="11">Homodimer. The RNAP catalytic core consists of 2 alpha, 1 beta, 1 beta' and 1 omega subunit. When a sigma factor is associated with the core the holoenzyme is formed, which can initiate transcription.</text>
</comment>
<organism evidence="13">
    <name type="scientific">Desulfobacca acetoxidans</name>
    <dbReference type="NCBI Taxonomy" id="60893"/>
    <lineage>
        <taxon>Bacteria</taxon>
        <taxon>Pseudomonadati</taxon>
        <taxon>Thermodesulfobacteriota</taxon>
        <taxon>Desulfobaccia</taxon>
        <taxon>Desulfobaccales</taxon>
        <taxon>Desulfobaccaceae</taxon>
        <taxon>Desulfobacca</taxon>
    </lineage>
</organism>
<evidence type="ECO:0000256" key="2">
    <source>
        <dbReference type="ARBA" id="ARBA00012418"/>
    </source>
</evidence>
<comment type="function">
    <text evidence="11">DNA-dependent RNA polymerase catalyzes the transcription of DNA into RNA using the four ribonucleoside triphosphates as substrates.</text>
</comment>
<dbReference type="SUPFAM" id="SSF55257">
    <property type="entry name" value="RBP11-like subunits of RNA polymerase"/>
    <property type="match status" value="1"/>
</dbReference>
<dbReference type="SUPFAM" id="SSF56553">
    <property type="entry name" value="Insert subdomain of RNA polymerase alpha subunit"/>
    <property type="match status" value="1"/>
</dbReference>
<dbReference type="GO" id="GO:0003899">
    <property type="term" value="F:DNA-directed RNA polymerase activity"/>
    <property type="evidence" value="ECO:0007669"/>
    <property type="project" value="UniProtKB-UniRule"/>
</dbReference>
<dbReference type="GO" id="GO:0046983">
    <property type="term" value="F:protein dimerization activity"/>
    <property type="evidence" value="ECO:0007669"/>
    <property type="project" value="InterPro"/>
</dbReference>
<proteinExistence type="inferred from homology"/>
<dbReference type="CDD" id="cd06928">
    <property type="entry name" value="RNAP_alpha_NTD"/>
    <property type="match status" value="1"/>
</dbReference>
<dbReference type="InterPro" id="IPR011262">
    <property type="entry name" value="DNA-dir_RNA_pol_insert"/>
</dbReference>
<accession>A0A7C3WR65</accession>
<comment type="catalytic activity">
    <reaction evidence="10 11">
        <text>RNA(n) + a ribonucleoside 5'-triphosphate = RNA(n+1) + diphosphate</text>
        <dbReference type="Rhea" id="RHEA:21248"/>
        <dbReference type="Rhea" id="RHEA-COMP:14527"/>
        <dbReference type="Rhea" id="RHEA-COMP:17342"/>
        <dbReference type="ChEBI" id="CHEBI:33019"/>
        <dbReference type="ChEBI" id="CHEBI:61557"/>
        <dbReference type="ChEBI" id="CHEBI:140395"/>
        <dbReference type="EC" id="2.7.7.6"/>
    </reaction>
</comment>
<protein>
    <recommendedName>
        <fullName evidence="3 11">DNA-directed RNA polymerase subunit alpha</fullName>
        <shortName evidence="11">RNAP subunit alpha</shortName>
        <ecNumber evidence="2 11">2.7.7.6</ecNumber>
    </recommendedName>
    <alternativeName>
        <fullName evidence="9 11">RNA polymerase subunit alpha</fullName>
    </alternativeName>
    <alternativeName>
        <fullName evidence="8 11">Transcriptase subunit alpha</fullName>
    </alternativeName>
</protein>
<dbReference type="InterPro" id="IPR036603">
    <property type="entry name" value="RBP11-like"/>
</dbReference>
<dbReference type="InterPro" id="IPR036643">
    <property type="entry name" value="RNApol_insert_sf"/>
</dbReference>
<dbReference type="GO" id="GO:0003677">
    <property type="term" value="F:DNA binding"/>
    <property type="evidence" value="ECO:0007669"/>
    <property type="project" value="UniProtKB-UniRule"/>
</dbReference>
<dbReference type="FunFam" id="1.10.150.20:FF:000001">
    <property type="entry name" value="DNA-directed RNA polymerase subunit alpha"/>
    <property type="match status" value="1"/>
</dbReference>
<dbReference type="Pfam" id="PF01193">
    <property type="entry name" value="RNA_pol_L"/>
    <property type="match status" value="1"/>
</dbReference>
<dbReference type="Gene3D" id="2.170.120.12">
    <property type="entry name" value="DNA-directed RNA polymerase, insert domain"/>
    <property type="match status" value="1"/>
</dbReference>
<dbReference type="HAMAP" id="MF_00059">
    <property type="entry name" value="RNApol_bact_RpoA"/>
    <property type="match status" value="1"/>
</dbReference>
<keyword evidence="5 11" id="KW-0808">Transferase</keyword>
<evidence type="ECO:0000256" key="3">
    <source>
        <dbReference type="ARBA" id="ARBA00015972"/>
    </source>
</evidence>
<dbReference type="EMBL" id="DTHB01000049">
    <property type="protein sequence ID" value="HGB15056.1"/>
    <property type="molecule type" value="Genomic_DNA"/>
</dbReference>
<evidence type="ECO:0000259" key="12">
    <source>
        <dbReference type="SMART" id="SM00662"/>
    </source>
</evidence>
<dbReference type="InterPro" id="IPR011260">
    <property type="entry name" value="RNAP_asu_C"/>
</dbReference>
<evidence type="ECO:0000256" key="9">
    <source>
        <dbReference type="ARBA" id="ARBA00033070"/>
    </source>
</evidence>
<dbReference type="AlphaFoldDB" id="A0A7C3WR65"/>
<sequence length="337" mass="37744">MNPKNWTELIKPKRLEVDSESHTTTYGKFSCEPLERGFGITLGNALRRVLLSSLRGAAITGVRIKDVHHEFMAIPGVLEDVAEILLNLKQVRLKMLTEGTKTLTLEARGEKRVTAGDIRTDGTVEILNPKHHLATLSPDGQLSMELVVKTGKGYVPAEANKEESQPIGFIPLDASFSPIRKVNYSVTQARVGQRTDYDKLTLEVWTDGSVTPEDAVAYAAKILKDQLTLFINFEEEMEGVEEKPAEEPLILNENLYRSVNELELSVRAANCLRNANIRYIGELVQKTEQEMLKTKNFGRKSLNEIKDILQEMGLSLGMKLEGFVPPEQTPERKEEAI</sequence>
<dbReference type="Gene3D" id="1.10.150.20">
    <property type="entry name" value="5' to 3' exonuclease, C-terminal subdomain"/>
    <property type="match status" value="1"/>
</dbReference>
<evidence type="ECO:0000256" key="1">
    <source>
        <dbReference type="ARBA" id="ARBA00007123"/>
    </source>
</evidence>
<dbReference type="InterPro" id="IPR011263">
    <property type="entry name" value="DNA-dir_RNA_pol_RpoA/D/Rpb3"/>
</dbReference>
<feature type="region of interest" description="Alpha N-terminal domain (alpha-NTD)" evidence="11">
    <location>
        <begin position="1"/>
        <end position="234"/>
    </location>
</feature>
<keyword evidence="7 11" id="KW-0804">Transcription</keyword>
<dbReference type="GO" id="GO:0005737">
    <property type="term" value="C:cytoplasm"/>
    <property type="evidence" value="ECO:0007669"/>
    <property type="project" value="UniProtKB-ARBA"/>
</dbReference>
<dbReference type="EC" id="2.7.7.6" evidence="2 11"/>
<dbReference type="InterPro" id="IPR011773">
    <property type="entry name" value="DNA-dir_RpoA"/>
</dbReference>
<comment type="similarity">
    <text evidence="1 11">Belongs to the RNA polymerase alpha chain family.</text>
</comment>
<evidence type="ECO:0000256" key="10">
    <source>
        <dbReference type="ARBA" id="ARBA00048552"/>
    </source>
</evidence>
<dbReference type="GO" id="GO:0006351">
    <property type="term" value="P:DNA-templated transcription"/>
    <property type="evidence" value="ECO:0007669"/>
    <property type="project" value="UniProtKB-UniRule"/>
</dbReference>
<dbReference type="NCBIfam" id="NF003513">
    <property type="entry name" value="PRK05182.1-2"/>
    <property type="match status" value="1"/>
</dbReference>
<dbReference type="Gene3D" id="3.30.1360.10">
    <property type="entry name" value="RNA polymerase, RBP11-like subunit"/>
    <property type="match status" value="1"/>
</dbReference>
<dbReference type="SUPFAM" id="SSF47789">
    <property type="entry name" value="C-terminal domain of RNA polymerase alpha subunit"/>
    <property type="match status" value="1"/>
</dbReference>
<comment type="domain">
    <text evidence="11">The N-terminal domain is essential for RNAP assembly and basal transcription, whereas the C-terminal domain is involved in interaction with transcriptional regulators and with upstream promoter elements.</text>
</comment>